<accession>A0A0P6IUC2</accession>
<reference evidence="1" key="1">
    <citation type="journal article" date="2016" name="PLoS ONE">
        <title>A Deep Insight into the Sialome of Male and Female Aedes aegypti Mosquitoes.</title>
        <authorList>
            <person name="Ribeiro J.M."/>
            <person name="Martin-Martin I."/>
            <person name="Arca B."/>
            <person name="Calvo E."/>
        </authorList>
    </citation>
    <scope>NUCLEOTIDE SEQUENCE</scope>
    <source>
        <strain evidence="1">Liverpool</strain>
        <tissue evidence="1">Salivary glands</tissue>
    </source>
</reference>
<dbReference type="AlphaFoldDB" id="A0A0P6IUC2"/>
<feature type="non-terminal residue" evidence="1">
    <location>
        <position position="73"/>
    </location>
</feature>
<proteinExistence type="evidence at transcript level"/>
<evidence type="ECO:0000313" key="1">
    <source>
        <dbReference type="EMBL" id="JAN94745.1"/>
    </source>
</evidence>
<sequence length="73" mass="8581">PINKFCNRNLCDRYKDILCPWKSKKKTLRKDPRPLGFESTIFNLVLLNRCARTDTASWARVYRMAGTIRYAQG</sequence>
<name>A0A0P6IUC2_AEDAE</name>
<organism evidence="1">
    <name type="scientific">Aedes aegypti</name>
    <name type="common">Yellowfever mosquito</name>
    <name type="synonym">Culex aegypti</name>
    <dbReference type="NCBI Taxonomy" id="7159"/>
    <lineage>
        <taxon>Eukaryota</taxon>
        <taxon>Metazoa</taxon>
        <taxon>Ecdysozoa</taxon>
        <taxon>Arthropoda</taxon>
        <taxon>Hexapoda</taxon>
        <taxon>Insecta</taxon>
        <taxon>Pterygota</taxon>
        <taxon>Neoptera</taxon>
        <taxon>Endopterygota</taxon>
        <taxon>Diptera</taxon>
        <taxon>Nematocera</taxon>
        <taxon>Culicoidea</taxon>
        <taxon>Culicidae</taxon>
        <taxon>Culicinae</taxon>
        <taxon>Aedini</taxon>
        <taxon>Aedes</taxon>
        <taxon>Stegomyia</taxon>
    </lineage>
</organism>
<protein>
    <submittedName>
        <fullName evidence="1">Uncharacterized protein</fullName>
    </submittedName>
</protein>
<feature type="non-terminal residue" evidence="1">
    <location>
        <position position="1"/>
    </location>
</feature>
<dbReference type="EMBL" id="GDUN01001174">
    <property type="protein sequence ID" value="JAN94745.1"/>
    <property type="molecule type" value="mRNA"/>
</dbReference>